<comment type="caution">
    <text evidence="1">The sequence shown here is derived from an EMBL/GenBank/DDBJ whole genome shotgun (WGS) entry which is preliminary data.</text>
</comment>
<evidence type="ECO:0000313" key="1">
    <source>
        <dbReference type="EMBL" id="GKS81896.1"/>
    </source>
</evidence>
<protein>
    <recommendedName>
        <fullName evidence="3">LSM domain-containing protein</fullName>
    </recommendedName>
</protein>
<dbReference type="Proteomes" id="UP001055149">
    <property type="component" value="Unassembled WGS sequence"/>
</dbReference>
<evidence type="ECO:0000313" key="2">
    <source>
        <dbReference type="Proteomes" id="UP001055149"/>
    </source>
</evidence>
<proteinExistence type="predicted"/>
<reference evidence="1" key="1">
    <citation type="journal article" date="2022" name="Int. J. Syst. Evol. Microbiol.">
        <title>A novel species of lactic acid bacteria, Ligilactobacillus pabuli sp. nov., isolated from alfalfa silage.</title>
        <authorList>
            <person name="Tohno M."/>
            <person name="Tanizawa Y."/>
            <person name="Sawada H."/>
            <person name="Sakamoto M."/>
            <person name="Ohkuma M."/>
            <person name="Kobayashi H."/>
        </authorList>
    </citation>
    <scope>NUCLEOTIDE SEQUENCE</scope>
    <source>
        <strain evidence="1">AF129</strain>
    </source>
</reference>
<evidence type="ECO:0008006" key="3">
    <source>
        <dbReference type="Google" id="ProtNLM"/>
    </source>
</evidence>
<gene>
    <name evidence="1" type="ORF">LPAF129_15820</name>
</gene>
<accession>A0ABQ5JN51</accession>
<name>A0ABQ5JN51_9LACO</name>
<organism evidence="1 2">
    <name type="scientific">Ligilactobacillus pabuli</name>
    <dbReference type="NCBI Taxonomy" id="2886039"/>
    <lineage>
        <taxon>Bacteria</taxon>
        <taxon>Bacillati</taxon>
        <taxon>Bacillota</taxon>
        <taxon>Bacilli</taxon>
        <taxon>Lactobacillales</taxon>
        <taxon>Lactobacillaceae</taxon>
        <taxon>Ligilactobacillus</taxon>
    </lineage>
</organism>
<dbReference type="EMBL" id="BQXH01000015">
    <property type="protein sequence ID" value="GKS81896.1"/>
    <property type="molecule type" value="Genomic_DNA"/>
</dbReference>
<sequence>MERKIKDYSKYNGKRIKVIAVNNQVFHGFVSGVDTPEDSEDNQFWLDLEEVDNPMFGPDDIMTIAESEIKEITIIDK</sequence>
<keyword evidence="2" id="KW-1185">Reference proteome</keyword>